<feature type="region of interest" description="Disordered" evidence="1">
    <location>
        <begin position="300"/>
        <end position="353"/>
    </location>
</feature>
<dbReference type="OrthoDB" id="8887244at2759"/>
<dbReference type="InterPro" id="IPR036179">
    <property type="entry name" value="Ig-like_dom_sf"/>
</dbReference>
<dbReference type="PANTHER" id="PTHR46013">
    <property type="entry name" value="VASCULAR CELL ADHESION MOLECULE 1"/>
    <property type="match status" value="1"/>
</dbReference>
<organism evidence="4 5">
    <name type="scientific">Scleropages formosus</name>
    <name type="common">Asian bonytongue</name>
    <name type="synonym">Osteoglossum formosum</name>
    <dbReference type="NCBI Taxonomy" id="113540"/>
    <lineage>
        <taxon>Eukaryota</taxon>
        <taxon>Metazoa</taxon>
        <taxon>Chordata</taxon>
        <taxon>Craniata</taxon>
        <taxon>Vertebrata</taxon>
        <taxon>Euteleostomi</taxon>
        <taxon>Actinopterygii</taxon>
        <taxon>Neopterygii</taxon>
        <taxon>Teleostei</taxon>
        <taxon>Osteoglossocephala</taxon>
        <taxon>Osteoglossomorpha</taxon>
        <taxon>Osteoglossiformes</taxon>
        <taxon>Osteoglossidae</taxon>
        <taxon>Scleropages</taxon>
    </lineage>
</organism>
<dbReference type="SUPFAM" id="SSF48726">
    <property type="entry name" value="Immunoglobulin"/>
    <property type="match status" value="2"/>
</dbReference>
<dbReference type="Gene3D" id="2.60.40.10">
    <property type="entry name" value="Immunoglobulins"/>
    <property type="match status" value="2"/>
</dbReference>
<feature type="domain" description="Ig-like" evidence="3">
    <location>
        <begin position="139"/>
        <end position="224"/>
    </location>
</feature>
<protein>
    <recommendedName>
        <fullName evidence="3">Ig-like domain-containing protein</fullName>
    </recommendedName>
</protein>
<dbReference type="InterPro" id="IPR007110">
    <property type="entry name" value="Ig-like_dom"/>
</dbReference>
<feature type="chain" id="PRO_5034254018" description="Ig-like domain-containing protein" evidence="2">
    <location>
        <begin position="24"/>
        <end position="353"/>
    </location>
</feature>
<evidence type="ECO:0000256" key="2">
    <source>
        <dbReference type="SAM" id="SignalP"/>
    </source>
</evidence>
<evidence type="ECO:0000259" key="3">
    <source>
        <dbReference type="PROSITE" id="PS50835"/>
    </source>
</evidence>
<keyword evidence="2" id="KW-0732">Signal</keyword>
<sequence length="353" mass="40058">YMHIIIVLLPNRSFSIFIHWVLGGQWSVWYPEKTVCAVRGSTVVIKCTYDYPERNGQVNQTMWCLNDTDCIDTEYVCHSENISIAPQFKDRAQCLGDKQKNCSLKVMNIRDTDAGEYRFRFITDKERWTGQDGVTLNITELSVLMNSSSKNGTIREGDSVNLTCATTGCSLSQSEFIWVKDKERLQETHSTLHFNRVSCRNKGNYSCAFKGGGNQSEEFQLDIQGEKFTSYFLIHSSQNILTTSKFFFSTDTNPPESRTRSNPLRHLRPRKLCKQDKRIYIHTHFLNRLSHTGSWGTGAYPAAQGVMPEWEGTHPGRDASPPQGTPSGTQTPDPLESRTCSNPLHHHAPHQGI</sequence>
<dbReference type="AlphaFoldDB" id="A0A8C9S3A5"/>
<dbReference type="InterPro" id="IPR013783">
    <property type="entry name" value="Ig-like_fold"/>
</dbReference>
<feature type="compositionally biased region" description="Low complexity" evidence="1">
    <location>
        <begin position="320"/>
        <end position="332"/>
    </location>
</feature>
<keyword evidence="5" id="KW-1185">Reference proteome</keyword>
<dbReference type="InterPro" id="IPR003599">
    <property type="entry name" value="Ig_sub"/>
</dbReference>
<reference evidence="4" key="2">
    <citation type="submission" date="2025-08" db="UniProtKB">
        <authorList>
            <consortium name="Ensembl"/>
        </authorList>
    </citation>
    <scope>IDENTIFICATION</scope>
</reference>
<feature type="signal peptide" evidence="2">
    <location>
        <begin position="1"/>
        <end position="23"/>
    </location>
</feature>
<evidence type="ECO:0000313" key="4">
    <source>
        <dbReference type="Ensembl" id="ENSSFOP00015023578.2"/>
    </source>
</evidence>
<dbReference type="InterPro" id="IPR056386">
    <property type="entry name" value="Ig_CD22"/>
</dbReference>
<dbReference type="SMART" id="SM00409">
    <property type="entry name" value="IG"/>
    <property type="match status" value="2"/>
</dbReference>
<feature type="compositionally biased region" description="Basic residues" evidence="1">
    <location>
        <begin position="344"/>
        <end position="353"/>
    </location>
</feature>
<accession>A0A8C9S3A5</accession>
<reference evidence="4 5" key="1">
    <citation type="submission" date="2019-04" db="EMBL/GenBank/DDBJ databases">
        <authorList>
            <consortium name="Wellcome Sanger Institute Data Sharing"/>
        </authorList>
    </citation>
    <scope>NUCLEOTIDE SEQUENCE [LARGE SCALE GENOMIC DNA]</scope>
</reference>
<evidence type="ECO:0000313" key="5">
    <source>
        <dbReference type="Proteomes" id="UP000694397"/>
    </source>
</evidence>
<name>A0A8C9S3A5_SCLFO</name>
<dbReference type="Pfam" id="PF24518">
    <property type="entry name" value="Ig_CD22"/>
    <property type="match status" value="1"/>
</dbReference>
<dbReference type="Ensembl" id="ENSSFOT00015023834.2">
    <property type="protein sequence ID" value="ENSSFOP00015023578.2"/>
    <property type="gene ID" value="ENSSFOG00015015149.2"/>
</dbReference>
<dbReference type="Pfam" id="PF13895">
    <property type="entry name" value="Ig_2"/>
    <property type="match status" value="1"/>
</dbReference>
<evidence type="ECO:0000256" key="1">
    <source>
        <dbReference type="SAM" id="MobiDB-lite"/>
    </source>
</evidence>
<dbReference type="PROSITE" id="PS50835">
    <property type="entry name" value="IG_LIKE"/>
    <property type="match status" value="1"/>
</dbReference>
<dbReference type="GeneTree" id="ENSGT01010000222294"/>
<dbReference type="PANTHER" id="PTHR46013:SF4">
    <property type="entry name" value="B-CELL RECEPTOR CD22-RELATED"/>
    <property type="match status" value="1"/>
</dbReference>
<dbReference type="Proteomes" id="UP000694397">
    <property type="component" value="Chromosome 6"/>
</dbReference>
<reference evidence="4" key="3">
    <citation type="submission" date="2025-09" db="UniProtKB">
        <authorList>
            <consortium name="Ensembl"/>
        </authorList>
    </citation>
    <scope>IDENTIFICATION</scope>
</reference>
<proteinExistence type="predicted"/>